<dbReference type="PANTHER" id="PTHR37752:SF1">
    <property type="entry name" value="OS02G0610700 PROTEIN"/>
    <property type="match status" value="1"/>
</dbReference>
<dbReference type="Gene3D" id="1.10.3460.10">
    <property type="entry name" value="Chlorophyll a/b binding protein domain"/>
    <property type="match status" value="1"/>
</dbReference>
<keyword evidence="2" id="KW-1185">Reference proteome</keyword>
<evidence type="ECO:0000313" key="2">
    <source>
        <dbReference type="Proteomes" id="UP001443914"/>
    </source>
</evidence>
<dbReference type="EMBL" id="JBDFQZ010000008">
    <property type="protein sequence ID" value="KAK9697499.1"/>
    <property type="molecule type" value="Genomic_DNA"/>
</dbReference>
<dbReference type="PANTHER" id="PTHR37752">
    <property type="entry name" value="OS02G0610700 PROTEIN"/>
    <property type="match status" value="1"/>
</dbReference>
<protein>
    <submittedName>
        <fullName evidence="1">Uncharacterized protein</fullName>
    </submittedName>
</protein>
<organism evidence="1 2">
    <name type="scientific">Saponaria officinalis</name>
    <name type="common">Common soapwort</name>
    <name type="synonym">Lychnis saponaria</name>
    <dbReference type="NCBI Taxonomy" id="3572"/>
    <lineage>
        <taxon>Eukaryota</taxon>
        <taxon>Viridiplantae</taxon>
        <taxon>Streptophyta</taxon>
        <taxon>Embryophyta</taxon>
        <taxon>Tracheophyta</taxon>
        <taxon>Spermatophyta</taxon>
        <taxon>Magnoliopsida</taxon>
        <taxon>eudicotyledons</taxon>
        <taxon>Gunneridae</taxon>
        <taxon>Pentapetalae</taxon>
        <taxon>Caryophyllales</taxon>
        <taxon>Caryophyllaceae</taxon>
        <taxon>Caryophylleae</taxon>
        <taxon>Saponaria</taxon>
    </lineage>
</organism>
<proteinExistence type="predicted"/>
<gene>
    <name evidence="1" type="ORF">RND81_08G041400</name>
</gene>
<accession>A0AAW1J320</accession>
<comment type="caution">
    <text evidence="1">The sequence shown here is derived from an EMBL/GenBank/DDBJ whole genome shotgun (WGS) entry which is preliminary data.</text>
</comment>
<dbReference type="Proteomes" id="UP001443914">
    <property type="component" value="Unassembled WGS sequence"/>
</dbReference>
<reference evidence="1" key="1">
    <citation type="submission" date="2024-03" db="EMBL/GenBank/DDBJ databases">
        <title>WGS assembly of Saponaria officinalis var. Norfolk2.</title>
        <authorList>
            <person name="Jenkins J."/>
            <person name="Shu S."/>
            <person name="Grimwood J."/>
            <person name="Barry K."/>
            <person name="Goodstein D."/>
            <person name="Schmutz J."/>
            <person name="Leebens-Mack J."/>
            <person name="Osbourn A."/>
        </authorList>
    </citation>
    <scope>NUCLEOTIDE SEQUENCE [LARGE SCALE GENOMIC DNA]</scope>
    <source>
        <strain evidence="1">JIC</strain>
    </source>
</reference>
<dbReference type="InterPro" id="IPR053091">
    <property type="entry name" value="PSII_Assembly/Photoprotect-Rel"/>
</dbReference>
<sequence>MVSVIPVHGFITSNNSCQLLFTRHPISVHEWHLVGGQQSRLMTHTTRRHALRTLATANVSPGKRRSPKEVNMVDPLEAKKLAAKQMEEIKAKEKFERRRQIEAINGAWAMIGLTIGLVIEGHTGKGFLGQLSGYWHAIEGLFLSVKLPFGQ</sequence>
<dbReference type="SUPFAM" id="SSF103511">
    <property type="entry name" value="Chlorophyll a-b binding protein"/>
    <property type="match status" value="1"/>
</dbReference>
<name>A0AAW1J320_SAPOF</name>
<dbReference type="GO" id="GO:0009535">
    <property type="term" value="C:chloroplast thylakoid membrane"/>
    <property type="evidence" value="ECO:0007669"/>
    <property type="project" value="TreeGrafter"/>
</dbReference>
<dbReference type="AlphaFoldDB" id="A0AAW1J320"/>
<evidence type="ECO:0000313" key="1">
    <source>
        <dbReference type="EMBL" id="KAK9697499.1"/>
    </source>
</evidence>